<keyword evidence="1" id="KW-0812">Transmembrane</keyword>
<dbReference type="STRING" id="1399419.A5906_07500"/>
<organism evidence="2 3">
    <name type="scientific">Bradyrhizobium sacchari</name>
    <dbReference type="NCBI Taxonomy" id="1399419"/>
    <lineage>
        <taxon>Bacteria</taxon>
        <taxon>Pseudomonadati</taxon>
        <taxon>Pseudomonadota</taxon>
        <taxon>Alphaproteobacteria</taxon>
        <taxon>Hyphomicrobiales</taxon>
        <taxon>Nitrobacteraceae</taxon>
        <taxon>Bradyrhizobium</taxon>
    </lineage>
</organism>
<gene>
    <name evidence="2" type="ORF">FBZ95_101352</name>
</gene>
<comment type="caution">
    <text evidence="2">The sequence shown here is derived from an EMBL/GenBank/DDBJ whole genome shotgun (WGS) entry which is preliminary data.</text>
</comment>
<keyword evidence="3" id="KW-1185">Reference proteome</keyword>
<dbReference type="RefSeq" id="WP_080138739.1">
    <property type="nucleotide sequence ID" value="NZ_LWIG01000033.1"/>
</dbReference>
<feature type="transmembrane region" description="Helical" evidence="1">
    <location>
        <begin position="92"/>
        <end position="113"/>
    </location>
</feature>
<protein>
    <submittedName>
        <fullName evidence="2">Uncharacterized protein</fullName>
    </submittedName>
</protein>
<keyword evidence="1" id="KW-0472">Membrane</keyword>
<keyword evidence="1" id="KW-1133">Transmembrane helix</keyword>
<proteinExistence type="predicted"/>
<reference evidence="2 3" key="1">
    <citation type="submission" date="2019-06" db="EMBL/GenBank/DDBJ databases">
        <title>Genomic Encyclopedia of Type Strains, Phase IV (KMG-V): Genome sequencing to study the core and pangenomes of soil and plant-associated prokaryotes.</title>
        <authorList>
            <person name="Whitman W."/>
        </authorList>
    </citation>
    <scope>NUCLEOTIDE SEQUENCE [LARGE SCALE GENOMIC DNA]</scope>
    <source>
        <strain evidence="2 3">BR 10556</strain>
    </source>
</reference>
<feature type="transmembrane region" description="Helical" evidence="1">
    <location>
        <begin position="66"/>
        <end position="86"/>
    </location>
</feature>
<evidence type="ECO:0000313" key="2">
    <source>
        <dbReference type="EMBL" id="TWB83912.1"/>
    </source>
</evidence>
<sequence length="141" mass="16052">MSAVTAGFIYVMLYFILFWGLSLTFTDLARMYFPSAALYVDVSTHVVATFFLACAAYVLKRNERTFYGLLGMLVFGLTLFALFVSVPHPEDWRTWSAQTAIVLSLLTALVVGVRSLEDIEAGLSEDALEWWERFFPKRQEN</sequence>
<evidence type="ECO:0000313" key="3">
    <source>
        <dbReference type="Proteomes" id="UP000315914"/>
    </source>
</evidence>
<accession>A0A560KLB6</accession>
<dbReference type="EMBL" id="VITW01000001">
    <property type="protein sequence ID" value="TWB83912.1"/>
    <property type="molecule type" value="Genomic_DNA"/>
</dbReference>
<dbReference type="Proteomes" id="UP000315914">
    <property type="component" value="Unassembled WGS sequence"/>
</dbReference>
<name>A0A560KLB6_9BRAD</name>
<feature type="transmembrane region" description="Helical" evidence="1">
    <location>
        <begin position="37"/>
        <end position="59"/>
    </location>
</feature>
<feature type="transmembrane region" description="Helical" evidence="1">
    <location>
        <begin position="7"/>
        <end position="25"/>
    </location>
</feature>
<evidence type="ECO:0000256" key="1">
    <source>
        <dbReference type="SAM" id="Phobius"/>
    </source>
</evidence>
<dbReference type="AlphaFoldDB" id="A0A560KLB6"/>